<reference evidence="4" key="3">
    <citation type="submission" date="2022-10" db="EMBL/GenBank/DDBJ databases">
        <title>Genome assembly of Lactococcus garvieae isolates from cricket gut.</title>
        <authorList>
            <person name="Luecke A.R."/>
            <person name="Brown A.M.V."/>
            <person name="Wakeman C.A."/>
        </authorList>
    </citation>
    <scope>NUCLEOTIDE SEQUENCE</scope>
    <source>
        <strain evidence="4">Alexii-11_2</strain>
    </source>
</reference>
<evidence type="ECO:0000313" key="7">
    <source>
        <dbReference type="Proteomes" id="UP000504756"/>
    </source>
</evidence>
<dbReference type="OrthoDB" id="2156961at2"/>
<reference evidence="5" key="4">
    <citation type="submission" date="2023-02" db="EMBL/GenBank/DDBJ databases">
        <title>Comparative genomics and fermentation flavor characterization of five lactic acid bacteria reveal flavor biosynthesis metabolic pathways in fermented muskmelon puree.</title>
        <authorList>
            <person name="Yuan L."/>
            <person name="Li M."/>
            <person name="Xu X."/>
            <person name="Lao F."/>
            <person name="Wu J."/>
        </authorList>
    </citation>
    <scope>NUCLEOTIDE SEQUENCE</scope>
    <source>
        <strain evidence="5">Pa-2</strain>
    </source>
</reference>
<protein>
    <submittedName>
        <fullName evidence="3">Uncharacterized protein</fullName>
    </submittedName>
</protein>
<gene>
    <name evidence="1" type="ORF">ikelab_13310</name>
    <name evidence="4" type="ORF">OF801_02060</name>
    <name evidence="5" type="ORF">PWF74_00525</name>
    <name evidence="2" type="ORF">QHR29_08515</name>
    <name evidence="3" type="ORF">SAMN05216438_10226</name>
</gene>
<dbReference type="EMBL" id="BLXU01000007">
    <property type="protein sequence ID" value="GFO52056.1"/>
    <property type="molecule type" value="Genomic_DNA"/>
</dbReference>
<evidence type="ECO:0000313" key="4">
    <source>
        <dbReference type="EMBL" id="UYT10748.1"/>
    </source>
</evidence>
<organism evidence="3 6">
    <name type="scientific">Lactococcus garvieae</name>
    <dbReference type="NCBI Taxonomy" id="1363"/>
    <lineage>
        <taxon>Bacteria</taxon>
        <taxon>Bacillati</taxon>
        <taxon>Bacillota</taxon>
        <taxon>Bacilli</taxon>
        <taxon>Lactobacillales</taxon>
        <taxon>Streptococcaceae</taxon>
        <taxon>Lactococcus</taxon>
    </lineage>
</organism>
<sequence>MKKLYAVYRGESFLDCGTASELAARFDTNLENIYSKVSKERKARSRGQSFSDNTLHWYSFDEGNDENIWLS</sequence>
<dbReference type="AlphaFoldDB" id="A0A1I4FL07"/>
<evidence type="ECO:0000313" key="3">
    <source>
        <dbReference type="EMBL" id="SFL18129.1"/>
    </source>
</evidence>
<dbReference type="Proteomes" id="UP001157396">
    <property type="component" value="Unassembled WGS sequence"/>
</dbReference>
<dbReference type="EMBL" id="CP118627">
    <property type="protein sequence ID" value="WEA14001.1"/>
    <property type="molecule type" value="Genomic_DNA"/>
</dbReference>
<reference evidence="3 6" key="1">
    <citation type="submission" date="2016-10" db="EMBL/GenBank/DDBJ databases">
        <authorList>
            <person name="de Groot N.N."/>
        </authorList>
    </citation>
    <scope>NUCLEOTIDE SEQUENCE [LARGE SCALE GENOMIC DNA]</scope>
    <source>
        <strain evidence="3 6">M79</strain>
    </source>
</reference>
<proteinExistence type="predicted"/>
<dbReference type="Proteomes" id="UP000504756">
    <property type="component" value="Unassembled WGS sequence"/>
</dbReference>
<dbReference type="Proteomes" id="UP000181969">
    <property type="component" value="Unassembled WGS sequence"/>
</dbReference>
<evidence type="ECO:0000313" key="2">
    <source>
        <dbReference type="EMBL" id="MDH7960507.1"/>
    </source>
</evidence>
<dbReference type="Proteomes" id="UP001164042">
    <property type="component" value="Chromosome"/>
</dbReference>
<dbReference type="EMBL" id="FOTJ01000002">
    <property type="protein sequence ID" value="SFL18129.1"/>
    <property type="molecule type" value="Genomic_DNA"/>
</dbReference>
<evidence type="ECO:0000313" key="6">
    <source>
        <dbReference type="Proteomes" id="UP000181969"/>
    </source>
</evidence>
<accession>A0A1I4FL07</accession>
<reference evidence="2" key="5">
    <citation type="submission" date="2023-04" db="EMBL/GenBank/DDBJ databases">
        <title>Genomic analysis of Lactococcus garvieae isolates.</title>
        <authorList>
            <person name="Zhanghang C."/>
        </authorList>
    </citation>
    <scope>NUCLEOTIDE SEQUENCE</scope>
    <source>
        <strain evidence="2">ZB-1</strain>
    </source>
</reference>
<dbReference type="Proteomes" id="UP001217324">
    <property type="component" value="Chromosome"/>
</dbReference>
<evidence type="ECO:0000313" key="1">
    <source>
        <dbReference type="EMBL" id="GFO52056.1"/>
    </source>
</evidence>
<reference evidence="1 7" key="2">
    <citation type="submission" date="2020-06" db="EMBL/GenBank/DDBJ databases">
        <title>Draft genome sequence of Lactic acid bacteria from Okinawan-style tofu.</title>
        <authorList>
            <person name="Takara I."/>
            <person name="Ikematsu S."/>
        </authorList>
    </citation>
    <scope>NUCLEOTIDE SEQUENCE [LARGE SCALE GENOMIC DNA]</scope>
    <source>
        <strain evidence="1">Lg38</strain>
        <strain evidence="7">lg38</strain>
    </source>
</reference>
<dbReference type="RefSeq" id="WP_003133957.1">
    <property type="nucleotide sequence ID" value="NZ_AP026069.1"/>
</dbReference>
<dbReference type="EMBL" id="CP109635">
    <property type="protein sequence ID" value="UYT10748.1"/>
    <property type="molecule type" value="Genomic_DNA"/>
</dbReference>
<dbReference type="EMBL" id="JARYTV010000008">
    <property type="protein sequence ID" value="MDH7960507.1"/>
    <property type="molecule type" value="Genomic_DNA"/>
</dbReference>
<evidence type="ECO:0000313" key="5">
    <source>
        <dbReference type="EMBL" id="WEA14001.1"/>
    </source>
</evidence>
<name>A0A1I4FL07_9LACT</name>